<dbReference type="GO" id="GO:0015940">
    <property type="term" value="P:pantothenate biosynthetic process"/>
    <property type="evidence" value="ECO:0007669"/>
    <property type="project" value="UniProtKB-UniPathway"/>
</dbReference>
<evidence type="ECO:0000256" key="8">
    <source>
        <dbReference type="ARBA" id="ARBA00032024"/>
    </source>
</evidence>
<dbReference type="KEGG" id="kvl:KVU_PB0063"/>
<organism evidence="12 13">
    <name type="scientific">Ketogulonicigenium vulgare (strain WSH-001)</name>
    <dbReference type="NCBI Taxonomy" id="759362"/>
    <lineage>
        <taxon>Bacteria</taxon>
        <taxon>Pseudomonadati</taxon>
        <taxon>Pseudomonadota</taxon>
        <taxon>Alphaproteobacteria</taxon>
        <taxon>Rhodobacterales</taxon>
        <taxon>Roseobacteraceae</taxon>
        <taxon>Ketogulonicigenium</taxon>
    </lineage>
</organism>
<keyword evidence="6" id="KW-0521">NADP</keyword>
<keyword evidence="13" id="KW-1185">Reference proteome</keyword>
<feature type="domain" description="Ketopantoate reductase N-terminal" evidence="10">
    <location>
        <begin position="3"/>
        <end position="150"/>
    </location>
</feature>
<keyword evidence="7 12" id="KW-0560">Oxidoreductase</keyword>
<dbReference type="PANTHER" id="PTHR43765:SF2">
    <property type="entry name" value="2-DEHYDROPANTOATE 2-REDUCTASE"/>
    <property type="match status" value="1"/>
</dbReference>
<dbReference type="Proteomes" id="UP000000692">
    <property type="component" value="Plasmid 2"/>
</dbReference>
<accession>F9YBI9</accession>
<dbReference type="EMBL" id="CP002020">
    <property type="protein sequence ID" value="AEM42741.1"/>
    <property type="molecule type" value="Genomic_DNA"/>
</dbReference>
<dbReference type="Pfam" id="PF02558">
    <property type="entry name" value="ApbA"/>
    <property type="match status" value="1"/>
</dbReference>
<evidence type="ECO:0000256" key="7">
    <source>
        <dbReference type="ARBA" id="ARBA00023002"/>
    </source>
</evidence>
<gene>
    <name evidence="12" type="ordered locus">KVU_PB0063</name>
</gene>
<geneLocation type="plasmid" evidence="13">
    <name>pKVU_200</name>
</geneLocation>
<dbReference type="Pfam" id="PF08546">
    <property type="entry name" value="ApbA_C"/>
    <property type="match status" value="1"/>
</dbReference>
<dbReference type="Gene3D" id="3.40.50.720">
    <property type="entry name" value="NAD(P)-binding Rossmann-like Domain"/>
    <property type="match status" value="1"/>
</dbReference>
<evidence type="ECO:0000259" key="11">
    <source>
        <dbReference type="Pfam" id="PF08546"/>
    </source>
</evidence>
<dbReference type="EC" id="1.1.1.169" evidence="3"/>
<dbReference type="PANTHER" id="PTHR43765">
    <property type="entry name" value="2-DEHYDROPANTOATE 2-REDUCTASE-RELATED"/>
    <property type="match status" value="1"/>
</dbReference>
<keyword evidence="5" id="KW-0566">Pantothenate biosynthesis</keyword>
<protein>
    <recommendedName>
        <fullName evidence="4">2-dehydropantoate 2-reductase</fullName>
        <ecNumber evidence="3">1.1.1.169</ecNumber>
    </recommendedName>
    <alternativeName>
        <fullName evidence="8">Ketopantoate reductase</fullName>
    </alternativeName>
</protein>
<keyword evidence="12" id="KW-0614">Plasmid</keyword>
<dbReference type="GO" id="GO:0008677">
    <property type="term" value="F:2-dehydropantoate 2-reductase activity"/>
    <property type="evidence" value="ECO:0007669"/>
    <property type="project" value="UniProtKB-EC"/>
</dbReference>
<dbReference type="InterPro" id="IPR050838">
    <property type="entry name" value="Ketopantoate_reductase"/>
</dbReference>
<evidence type="ECO:0000259" key="10">
    <source>
        <dbReference type="Pfam" id="PF02558"/>
    </source>
</evidence>
<reference evidence="12 13" key="1">
    <citation type="journal article" date="2011" name="J. Bacteriol.">
        <title>Complete genome sequence of the industrial strain Ketogulonicigenium vulgare WSH-001.</title>
        <authorList>
            <person name="Liu L."/>
            <person name="Li Y."/>
            <person name="Zhang J."/>
            <person name="Zhou Z."/>
            <person name="Liu J."/>
            <person name="Li X."/>
            <person name="Zhou J."/>
            <person name="Du G."/>
            <person name="Wang L."/>
            <person name="Chen J."/>
        </authorList>
    </citation>
    <scope>NUCLEOTIDE SEQUENCE [LARGE SCALE GENOMIC DNA]</scope>
    <source>
        <strain evidence="12 13">WSH-001</strain>
        <plasmid evidence="13">pKVU_200</plasmid>
    </source>
</reference>
<dbReference type="Gene3D" id="1.10.1040.10">
    <property type="entry name" value="N-(1-d-carboxylethyl)-l-norvaline Dehydrogenase, domain 2"/>
    <property type="match status" value="1"/>
</dbReference>
<dbReference type="OrthoDB" id="9796561at2"/>
<evidence type="ECO:0000256" key="1">
    <source>
        <dbReference type="ARBA" id="ARBA00004994"/>
    </source>
</evidence>
<dbReference type="InterPro" id="IPR013332">
    <property type="entry name" value="KPR_N"/>
</dbReference>
<dbReference type="InterPro" id="IPR008927">
    <property type="entry name" value="6-PGluconate_DH-like_C_sf"/>
</dbReference>
<comment type="catalytic activity">
    <reaction evidence="9">
        <text>(R)-pantoate + NADP(+) = 2-dehydropantoate + NADPH + H(+)</text>
        <dbReference type="Rhea" id="RHEA:16233"/>
        <dbReference type="ChEBI" id="CHEBI:11561"/>
        <dbReference type="ChEBI" id="CHEBI:15378"/>
        <dbReference type="ChEBI" id="CHEBI:15980"/>
        <dbReference type="ChEBI" id="CHEBI:57783"/>
        <dbReference type="ChEBI" id="CHEBI:58349"/>
        <dbReference type="EC" id="1.1.1.169"/>
    </reaction>
</comment>
<comment type="pathway">
    <text evidence="1">Cofactor biosynthesis; (R)-pantothenate biosynthesis; (R)-pantoate from 3-methyl-2-oxobutanoate: step 2/2.</text>
</comment>
<feature type="domain" description="Ketopantoate reductase C-terminal" evidence="11">
    <location>
        <begin position="192"/>
        <end position="303"/>
    </location>
</feature>
<evidence type="ECO:0000256" key="3">
    <source>
        <dbReference type="ARBA" id="ARBA00013014"/>
    </source>
</evidence>
<evidence type="ECO:0000256" key="2">
    <source>
        <dbReference type="ARBA" id="ARBA00007870"/>
    </source>
</evidence>
<dbReference type="InterPro" id="IPR013328">
    <property type="entry name" value="6PGD_dom2"/>
</dbReference>
<sequence length="324" mass="34525">MQLAGRLTLAGLNALLITRGAQYQALSTAPLHLHHPQGTDQVQIAVANSPEAARLTRNDILVVATKTQDVEQVVTQWAWQPLEGDTSGAPGALAADLPIVILQNGTAAEDIARRRFSQVISVASIVPVSYLEPGHVTSRAAPKNGYFQLGRLTGASLPTDDTLAQIAGDFEAAGFVTRIRDNITARKYEKLLFNATNAVDVFEGTADERRALTAALTAETRAILSAAGVNLDLGAPDVDIAVELGTNRVPAGNTNSAAQRSTWQSFARGKPSEVDYLNGDIVLLARQHGLDAPLNARVQRLLGLAQTLGEAPQTRHIRDVLLKD</sequence>
<dbReference type="HOGENOM" id="CLU_031468_1_0_5"/>
<dbReference type="SUPFAM" id="SSF48179">
    <property type="entry name" value="6-phosphogluconate dehydrogenase C-terminal domain-like"/>
    <property type="match status" value="1"/>
</dbReference>
<evidence type="ECO:0000313" key="13">
    <source>
        <dbReference type="Proteomes" id="UP000000692"/>
    </source>
</evidence>
<evidence type="ECO:0000256" key="5">
    <source>
        <dbReference type="ARBA" id="ARBA00022655"/>
    </source>
</evidence>
<dbReference type="GO" id="GO:0050661">
    <property type="term" value="F:NADP binding"/>
    <property type="evidence" value="ECO:0007669"/>
    <property type="project" value="TreeGrafter"/>
</dbReference>
<dbReference type="AlphaFoldDB" id="F9YBI9"/>
<dbReference type="UniPathway" id="UPA00028">
    <property type="reaction ID" value="UER00004"/>
</dbReference>
<dbReference type="GO" id="GO:0005737">
    <property type="term" value="C:cytoplasm"/>
    <property type="evidence" value="ECO:0007669"/>
    <property type="project" value="TreeGrafter"/>
</dbReference>
<comment type="similarity">
    <text evidence="2">Belongs to the ketopantoate reductase family.</text>
</comment>
<dbReference type="InterPro" id="IPR013752">
    <property type="entry name" value="KPA_reductase"/>
</dbReference>
<evidence type="ECO:0000313" key="12">
    <source>
        <dbReference type="EMBL" id="AEM42741.1"/>
    </source>
</evidence>
<evidence type="ECO:0000256" key="9">
    <source>
        <dbReference type="ARBA" id="ARBA00048793"/>
    </source>
</evidence>
<evidence type="ECO:0000256" key="6">
    <source>
        <dbReference type="ARBA" id="ARBA00022857"/>
    </source>
</evidence>
<evidence type="ECO:0000256" key="4">
    <source>
        <dbReference type="ARBA" id="ARBA00019465"/>
    </source>
</evidence>
<proteinExistence type="inferred from homology"/>
<name>F9YBI9_KETVW</name>